<dbReference type="EMBL" id="PVUE01000004">
    <property type="protein sequence ID" value="PRZ42776.1"/>
    <property type="molecule type" value="Genomic_DNA"/>
</dbReference>
<evidence type="ECO:0000256" key="1">
    <source>
        <dbReference type="ARBA" id="ARBA00007749"/>
    </source>
</evidence>
<dbReference type="InterPro" id="IPR051013">
    <property type="entry name" value="MBL_superfamily_lactonases"/>
</dbReference>
<dbReference type="SMART" id="SM00849">
    <property type="entry name" value="Lactamase_B"/>
    <property type="match status" value="1"/>
</dbReference>
<dbReference type="PANTHER" id="PTHR42978:SF6">
    <property type="entry name" value="QUORUM-QUENCHING LACTONASE YTNP-RELATED"/>
    <property type="match status" value="1"/>
</dbReference>
<dbReference type="CDD" id="cd07720">
    <property type="entry name" value="OPHC2-like_MBL-fold"/>
    <property type="match status" value="1"/>
</dbReference>
<dbReference type="AlphaFoldDB" id="A0A2T1A2F5"/>
<dbReference type="GO" id="GO:0046872">
    <property type="term" value="F:metal ion binding"/>
    <property type="evidence" value="ECO:0007669"/>
    <property type="project" value="UniProtKB-KW"/>
</dbReference>
<comment type="similarity">
    <text evidence="1">Belongs to the metallo-beta-lactamase superfamily.</text>
</comment>
<protein>
    <submittedName>
        <fullName evidence="6">Glyoxylase-like metal-dependent hydrolase (Beta-lactamase superfamily II)</fullName>
    </submittedName>
</protein>
<dbReference type="Pfam" id="PF00753">
    <property type="entry name" value="Lactamase_B"/>
    <property type="match status" value="1"/>
</dbReference>
<dbReference type="GO" id="GO:0016787">
    <property type="term" value="F:hydrolase activity"/>
    <property type="evidence" value="ECO:0007669"/>
    <property type="project" value="UniProtKB-KW"/>
</dbReference>
<keyword evidence="7" id="KW-1185">Reference proteome</keyword>
<evidence type="ECO:0000313" key="7">
    <source>
        <dbReference type="Proteomes" id="UP000237752"/>
    </source>
</evidence>
<dbReference type="PANTHER" id="PTHR42978">
    <property type="entry name" value="QUORUM-QUENCHING LACTONASE YTNP-RELATED-RELATED"/>
    <property type="match status" value="1"/>
</dbReference>
<evidence type="ECO:0000259" key="5">
    <source>
        <dbReference type="SMART" id="SM00849"/>
    </source>
</evidence>
<keyword evidence="4" id="KW-0862">Zinc</keyword>
<sequence length="266" mass="28394">MKIGQLDVLPVIDGSMQAPARDILSRPGVDDAWACHSELLDDSGALHMTAGGFLIRTGGRIIVIDTGLGTIKADDVQVGGFLDSLRGYGVEPADVTDVLFTHLHYDHVGWATSKGQVIFPNATYRAHAADWAHFVTADDAVPGAVKKLKPIEPQLELFDAEHTVAPGLDARPAPGHTPGTTLFIISSEGQRALLLGDIVHSVVELSEPDWQAVYDVDAAMASAVRNAIADEALAKADLVAAGHFPDLAFGRILKSDGVRRWERVGR</sequence>
<reference evidence="6 7" key="1">
    <citation type="submission" date="2018-03" db="EMBL/GenBank/DDBJ databases">
        <title>Genomic Encyclopedia of Archaeal and Bacterial Type Strains, Phase II (KMG-II): from individual species to whole genera.</title>
        <authorList>
            <person name="Goeker M."/>
        </authorList>
    </citation>
    <scope>NUCLEOTIDE SEQUENCE [LARGE SCALE GENOMIC DNA]</scope>
    <source>
        <strain evidence="6 7">DSM 100065</strain>
    </source>
</reference>
<feature type="domain" description="Metallo-beta-lactamase" evidence="5">
    <location>
        <begin position="49"/>
        <end position="243"/>
    </location>
</feature>
<dbReference type="OrthoDB" id="5177904at2"/>
<comment type="caution">
    <text evidence="6">The sequence shown here is derived from an EMBL/GenBank/DDBJ whole genome shotgun (WGS) entry which is preliminary data.</text>
</comment>
<evidence type="ECO:0000256" key="4">
    <source>
        <dbReference type="ARBA" id="ARBA00022833"/>
    </source>
</evidence>
<evidence type="ECO:0000313" key="6">
    <source>
        <dbReference type="EMBL" id="PRZ42776.1"/>
    </source>
</evidence>
<dbReference type="SUPFAM" id="SSF56281">
    <property type="entry name" value="Metallo-hydrolase/oxidoreductase"/>
    <property type="match status" value="1"/>
</dbReference>
<keyword evidence="2" id="KW-0479">Metal-binding</keyword>
<evidence type="ECO:0000256" key="2">
    <source>
        <dbReference type="ARBA" id="ARBA00022723"/>
    </source>
</evidence>
<dbReference type="RefSeq" id="WP_106348311.1">
    <property type="nucleotide sequence ID" value="NZ_PVUE01000004.1"/>
</dbReference>
<dbReference type="Gene3D" id="3.60.15.10">
    <property type="entry name" value="Ribonuclease Z/Hydroxyacylglutathione hydrolase-like"/>
    <property type="match status" value="1"/>
</dbReference>
<proteinExistence type="inferred from homology"/>
<dbReference type="InterPro" id="IPR036866">
    <property type="entry name" value="RibonucZ/Hydroxyglut_hydro"/>
</dbReference>
<organism evidence="6 7">
    <name type="scientific">Antricoccus suffuscus</name>
    <dbReference type="NCBI Taxonomy" id="1629062"/>
    <lineage>
        <taxon>Bacteria</taxon>
        <taxon>Bacillati</taxon>
        <taxon>Actinomycetota</taxon>
        <taxon>Actinomycetes</taxon>
        <taxon>Geodermatophilales</taxon>
        <taxon>Antricoccaceae</taxon>
        <taxon>Antricoccus</taxon>
    </lineage>
</organism>
<dbReference type="Proteomes" id="UP000237752">
    <property type="component" value="Unassembled WGS sequence"/>
</dbReference>
<evidence type="ECO:0000256" key="3">
    <source>
        <dbReference type="ARBA" id="ARBA00022801"/>
    </source>
</evidence>
<gene>
    <name evidence="6" type="ORF">CLV47_104122</name>
</gene>
<name>A0A2T1A2F5_9ACTN</name>
<keyword evidence="3 6" id="KW-0378">Hydrolase</keyword>
<dbReference type="InterPro" id="IPR001279">
    <property type="entry name" value="Metallo-B-lactamas"/>
</dbReference>
<accession>A0A2T1A2F5</accession>